<dbReference type="HOGENOM" id="CLU_049109_4_1_1"/>
<dbReference type="EMBL" id="CAEY01000038">
    <property type="status" value="NOT_ANNOTATED_CDS"/>
    <property type="molecule type" value="Genomic_DNA"/>
</dbReference>
<reference evidence="7" key="2">
    <citation type="submission" date="2015-06" db="UniProtKB">
        <authorList>
            <consortium name="EnsemblMetazoa"/>
        </authorList>
    </citation>
    <scope>IDENTIFICATION</scope>
</reference>
<accession>T1KFQ4</accession>
<feature type="transmembrane region" description="Helical" evidence="6">
    <location>
        <begin position="143"/>
        <end position="163"/>
    </location>
</feature>
<proteinExistence type="inferred from homology"/>
<evidence type="ECO:0008006" key="9">
    <source>
        <dbReference type="Google" id="ProtNLM"/>
    </source>
</evidence>
<comment type="subcellular location">
    <subcellularLocation>
        <location evidence="1">Membrane</location>
        <topology evidence="1">Multi-pass membrane protein</topology>
    </subcellularLocation>
</comment>
<dbReference type="Pfam" id="PF04117">
    <property type="entry name" value="Mpv17_PMP22"/>
    <property type="match status" value="1"/>
</dbReference>
<comment type="similarity">
    <text evidence="2 6">Belongs to the peroxisomal membrane protein PXMP2/4 family.</text>
</comment>
<evidence type="ECO:0000256" key="3">
    <source>
        <dbReference type="ARBA" id="ARBA00022692"/>
    </source>
</evidence>
<evidence type="ECO:0000256" key="5">
    <source>
        <dbReference type="ARBA" id="ARBA00023136"/>
    </source>
</evidence>
<dbReference type="PANTHER" id="PTHR11266:SF8">
    <property type="entry name" value="MPV17-LIKE PROTEIN 2"/>
    <property type="match status" value="1"/>
</dbReference>
<dbReference type="PANTHER" id="PTHR11266">
    <property type="entry name" value="PEROXISOMAL MEMBRANE PROTEIN 2, PXMP2 MPV17"/>
    <property type="match status" value="1"/>
</dbReference>
<dbReference type="KEGG" id="tut:107363372"/>
<evidence type="ECO:0000256" key="4">
    <source>
        <dbReference type="ARBA" id="ARBA00022989"/>
    </source>
</evidence>
<keyword evidence="4 6" id="KW-1133">Transmembrane helix</keyword>
<dbReference type="Proteomes" id="UP000015104">
    <property type="component" value="Unassembled WGS sequence"/>
</dbReference>
<dbReference type="eggNOG" id="KOG1944">
    <property type="taxonomic scope" value="Eukaryota"/>
</dbReference>
<dbReference type="GO" id="GO:0005739">
    <property type="term" value="C:mitochondrion"/>
    <property type="evidence" value="ECO:0007669"/>
    <property type="project" value="TreeGrafter"/>
</dbReference>
<protein>
    <recommendedName>
        <fullName evidence="9">Mpv17-like protein 2</fullName>
    </recommendedName>
</protein>
<keyword evidence="8" id="KW-1185">Reference proteome</keyword>
<dbReference type="OrthoDB" id="5345392at2759"/>
<dbReference type="EnsemblMetazoa" id="tetur10g03970.1">
    <property type="protein sequence ID" value="tetur10g03970.1"/>
    <property type="gene ID" value="tetur10g03970"/>
</dbReference>
<dbReference type="RefSeq" id="XP_025016861.1">
    <property type="nucleotide sequence ID" value="XM_025161093.1"/>
</dbReference>
<dbReference type="AlphaFoldDB" id="T1KFQ4"/>
<sequence length="191" mass="22134">MVVGSHLKRILNLAFSPRYLMFTNTTIGTGALVGADLIQQLATHYVYPKQDDFLKKDDCDSYKHDTRRSIGMAAGGLYFGFAGHYWYEFLDKKFPGRSIAIVSKKLMCEAIIGPPFVTVCYFIVAKTEGKTTQEWYKSFKETILYIIFSEWFGFLPLQAFNFYLLPPKYRYLCVAGLTFFYDNFLSFIFHK</sequence>
<dbReference type="GeneID" id="107363372"/>
<dbReference type="OMA" id="KFLYTWM"/>
<organism evidence="7 8">
    <name type="scientific">Tetranychus urticae</name>
    <name type="common">Two-spotted spider mite</name>
    <dbReference type="NCBI Taxonomy" id="32264"/>
    <lineage>
        <taxon>Eukaryota</taxon>
        <taxon>Metazoa</taxon>
        <taxon>Ecdysozoa</taxon>
        <taxon>Arthropoda</taxon>
        <taxon>Chelicerata</taxon>
        <taxon>Arachnida</taxon>
        <taxon>Acari</taxon>
        <taxon>Acariformes</taxon>
        <taxon>Trombidiformes</taxon>
        <taxon>Prostigmata</taxon>
        <taxon>Eleutherengona</taxon>
        <taxon>Raphignathae</taxon>
        <taxon>Tetranychoidea</taxon>
        <taxon>Tetranychidae</taxon>
        <taxon>Tetranychus</taxon>
    </lineage>
</organism>
<evidence type="ECO:0000313" key="7">
    <source>
        <dbReference type="EnsemblMetazoa" id="tetur10g03970.1"/>
    </source>
</evidence>
<keyword evidence="5 6" id="KW-0472">Membrane</keyword>
<evidence type="ECO:0000256" key="1">
    <source>
        <dbReference type="ARBA" id="ARBA00004141"/>
    </source>
</evidence>
<name>T1KFQ4_TETUR</name>
<evidence type="ECO:0000256" key="6">
    <source>
        <dbReference type="RuleBase" id="RU363053"/>
    </source>
</evidence>
<dbReference type="GO" id="GO:0016020">
    <property type="term" value="C:membrane"/>
    <property type="evidence" value="ECO:0007669"/>
    <property type="project" value="UniProtKB-SubCell"/>
</dbReference>
<evidence type="ECO:0000313" key="8">
    <source>
        <dbReference type="Proteomes" id="UP000015104"/>
    </source>
</evidence>
<feature type="transmembrane region" description="Helical" evidence="6">
    <location>
        <begin position="99"/>
        <end position="123"/>
    </location>
</feature>
<dbReference type="GO" id="GO:0061668">
    <property type="term" value="P:mitochondrial ribosome assembly"/>
    <property type="evidence" value="ECO:0007669"/>
    <property type="project" value="TreeGrafter"/>
</dbReference>
<feature type="transmembrane region" description="Helical" evidence="6">
    <location>
        <begin position="70"/>
        <end position="87"/>
    </location>
</feature>
<reference evidence="8" key="1">
    <citation type="submission" date="2011-08" db="EMBL/GenBank/DDBJ databases">
        <authorList>
            <person name="Rombauts S."/>
        </authorList>
    </citation>
    <scope>NUCLEOTIDE SEQUENCE</scope>
    <source>
        <strain evidence="8">London</strain>
    </source>
</reference>
<feature type="transmembrane region" description="Helical" evidence="6">
    <location>
        <begin position="169"/>
        <end position="189"/>
    </location>
</feature>
<evidence type="ECO:0000256" key="2">
    <source>
        <dbReference type="ARBA" id="ARBA00006824"/>
    </source>
</evidence>
<dbReference type="STRING" id="32264.T1KFQ4"/>
<keyword evidence="3 6" id="KW-0812">Transmembrane</keyword>
<dbReference type="InterPro" id="IPR007248">
    <property type="entry name" value="Mpv17_PMP22"/>
</dbReference>